<dbReference type="Proteomes" id="UP000541185">
    <property type="component" value="Unassembled WGS sequence"/>
</dbReference>
<feature type="signal peptide" evidence="2">
    <location>
        <begin position="1"/>
        <end position="23"/>
    </location>
</feature>
<dbReference type="Pfam" id="PF00462">
    <property type="entry name" value="Glutaredoxin"/>
    <property type="match status" value="1"/>
</dbReference>
<dbReference type="CDD" id="cd02976">
    <property type="entry name" value="NrdH"/>
    <property type="match status" value="1"/>
</dbReference>
<keyword evidence="2" id="KW-0732">Signal</keyword>
<evidence type="ECO:0000256" key="2">
    <source>
        <dbReference type="SAM" id="SignalP"/>
    </source>
</evidence>
<proteinExistence type="predicted"/>
<protein>
    <submittedName>
        <fullName evidence="5">Glutaredoxin family protein</fullName>
    </submittedName>
</protein>
<dbReference type="InterPro" id="IPR002109">
    <property type="entry name" value="Glutaredoxin"/>
</dbReference>
<dbReference type="Gene3D" id="3.40.30.10">
    <property type="entry name" value="Glutaredoxin"/>
    <property type="match status" value="1"/>
</dbReference>
<organism evidence="5 6">
    <name type="scientific">Ramlibacter agri</name>
    <dbReference type="NCBI Taxonomy" id="2728837"/>
    <lineage>
        <taxon>Bacteria</taxon>
        <taxon>Pseudomonadati</taxon>
        <taxon>Pseudomonadota</taxon>
        <taxon>Betaproteobacteria</taxon>
        <taxon>Burkholderiales</taxon>
        <taxon>Comamonadaceae</taxon>
        <taxon>Ramlibacter</taxon>
    </lineage>
</organism>
<evidence type="ECO:0000313" key="5">
    <source>
        <dbReference type="EMBL" id="NML48060.1"/>
    </source>
</evidence>
<dbReference type="PROSITE" id="PS51354">
    <property type="entry name" value="GLUTAREDOXIN_2"/>
    <property type="match status" value="1"/>
</dbReference>
<evidence type="ECO:0000313" key="6">
    <source>
        <dbReference type="Proteomes" id="UP000541185"/>
    </source>
</evidence>
<keyword evidence="6" id="KW-1185">Reference proteome</keyword>
<comment type="caution">
    <text evidence="5">The sequence shown here is derived from an EMBL/GenBank/DDBJ whole genome shotgun (WGS) entry which is preliminary data.</text>
</comment>
<name>A0A848HF08_9BURK</name>
<reference evidence="5 6" key="1">
    <citation type="submission" date="2020-04" db="EMBL/GenBank/DDBJ databases">
        <title>Ramlibacter sp. G-1-2-2 isolated from soil.</title>
        <authorList>
            <person name="Dahal R.H."/>
        </authorList>
    </citation>
    <scope>NUCLEOTIDE SEQUENCE [LARGE SCALE GENOMIC DNA]</scope>
    <source>
        <strain evidence="5 6">G-1-2-2</strain>
    </source>
</reference>
<evidence type="ECO:0000256" key="1">
    <source>
        <dbReference type="SAM" id="MobiDB-lite"/>
    </source>
</evidence>
<gene>
    <name evidence="5" type="ORF">HHL11_30205</name>
</gene>
<feature type="domain" description="DUF4124" evidence="4">
    <location>
        <begin position="12"/>
        <end position="54"/>
    </location>
</feature>
<dbReference type="SUPFAM" id="SSF52833">
    <property type="entry name" value="Thioredoxin-like"/>
    <property type="match status" value="1"/>
</dbReference>
<feature type="chain" id="PRO_5032825937" evidence="2">
    <location>
        <begin position="24"/>
        <end position="212"/>
    </location>
</feature>
<dbReference type="InterPro" id="IPR036249">
    <property type="entry name" value="Thioredoxin-like_sf"/>
</dbReference>
<dbReference type="Pfam" id="PF13511">
    <property type="entry name" value="DUF4124"/>
    <property type="match status" value="1"/>
</dbReference>
<feature type="domain" description="Glutaredoxin" evidence="3">
    <location>
        <begin position="79"/>
        <end position="135"/>
    </location>
</feature>
<dbReference type="InterPro" id="IPR025392">
    <property type="entry name" value="DUF4124"/>
</dbReference>
<dbReference type="RefSeq" id="WP_169422404.1">
    <property type="nucleotide sequence ID" value="NZ_JABBFX010000004.1"/>
</dbReference>
<feature type="compositionally biased region" description="Low complexity" evidence="1">
    <location>
        <begin position="43"/>
        <end position="56"/>
    </location>
</feature>
<evidence type="ECO:0000259" key="4">
    <source>
        <dbReference type="Pfam" id="PF13511"/>
    </source>
</evidence>
<feature type="region of interest" description="Disordered" evidence="1">
    <location>
        <begin position="185"/>
        <end position="212"/>
    </location>
</feature>
<dbReference type="EMBL" id="JABBFX010000004">
    <property type="protein sequence ID" value="NML48060.1"/>
    <property type="molecule type" value="Genomic_DNA"/>
</dbReference>
<feature type="region of interest" description="Disordered" evidence="1">
    <location>
        <begin position="37"/>
        <end position="56"/>
    </location>
</feature>
<evidence type="ECO:0000259" key="3">
    <source>
        <dbReference type="Pfam" id="PF00462"/>
    </source>
</evidence>
<dbReference type="AlphaFoldDB" id="A0A848HF08"/>
<sequence length="212" mass="21562">MASVSMQRMVLAALCATSLGASAQVYRIVGPDGKVTFSDRPPAETAAKPAAAAPAGGNTANAGGGLPYDVRTAAGKYPVTLYTGTDCAPCNSARNFLSGRGIPYSEKTVSTNDDAAALRKLSGEVRVPFLTIGGQQLHGYSETEWSQYLDAAGYPKASKLPSGYRNPAPTPMVAVQQAQPAAAAAAPQAPAVAPVPDAPPATTADNPAGIRF</sequence>
<accession>A0A848HF08</accession>